<dbReference type="InterPro" id="IPR036388">
    <property type="entry name" value="WH-like_DNA-bd_sf"/>
</dbReference>
<evidence type="ECO:0000256" key="1">
    <source>
        <dbReference type="ARBA" id="ARBA00023015"/>
    </source>
</evidence>
<keyword evidence="2" id="KW-0238">DNA-binding</keyword>
<evidence type="ECO:0000256" key="3">
    <source>
        <dbReference type="ARBA" id="ARBA00023163"/>
    </source>
</evidence>
<dbReference type="SMART" id="SM00866">
    <property type="entry name" value="UTRA"/>
    <property type="match status" value="1"/>
</dbReference>
<dbReference type="SUPFAM" id="SSF46785">
    <property type="entry name" value="Winged helix' DNA-binding domain"/>
    <property type="match status" value="1"/>
</dbReference>
<reference evidence="5" key="1">
    <citation type="submission" date="2023-02" db="EMBL/GenBank/DDBJ databases">
        <title>Description and genomic characterization of Salipiger bruguierae sp. nov., isolated from the sediment of mangrove plant Bruguiera sexangula.</title>
        <authorList>
            <person name="Long M."/>
        </authorList>
    </citation>
    <scope>NUCLEOTIDE SEQUENCE</scope>
    <source>
        <strain evidence="5">H15</strain>
    </source>
</reference>
<dbReference type="RefSeq" id="WP_353472681.1">
    <property type="nucleotide sequence ID" value="NZ_CP123384.1"/>
</dbReference>
<gene>
    <name evidence="5" type="primary">phnF</name>
    <name evidence="5" type="ORF">PVT71_01250</name>
</gene>
<dbReference type="InterPro" id="IPR000524">
    <property type="entry name" value="Tscrpt_reg_HTH_GntR"/>
</dbReference>
<dbReference type="CDD" id="cd07377">
    <property type="entry name" value="WHTH_GntR"/>
    <property type="match status" value="1"/>
</dbReference>
<keyword evidence="1" id="KW-0805">Transcription regulation</keyword>
<dbReference type="SUPFAM" id="SSF64288">
    <property type="entry name" value="Chorismate lyase-like"/>
    <property type="match status" value="1"/>
</dbReference>
<protein>
    <submittedName>
        <fullName evidence="5">Phosphonate metabolism transcriptional regulator PhnF</fullName>
    </submittedName>
</protein>
<dbReference type="GO" id="GO:0045892">
    <property type="term" value="P:negative regulation of DNA-templated transcription"/>
    <property type="evidence" value="ECO:0007669"/>
    <property type="project" value="TreeGrafter"/>
</dbReference>
<dbReference type="NCBIfam" id="TIGR02325">
    <property type="entry name" value="C_P_lyase_phnF"/>
    <property type="match status" value="1"/>
</dbReference>
<accession>A0AAU8AHF9</accession>
<dbReference type="Gene3D" id="3.40.1410.10">
    <property type="entry name" value="Chorismate lyase-like"/>
    <property type="match status" value="1"/>
</dbReference>
<evidence type="ECO:0000256" key="2">
    <source>
        <dbReference type="ARBA" id="ARBA00023125"/>
    </source>
</evidence>
<dbReference type="InterPro" id="IPR011663">
    <property type="entry name" value="UTRA"/>
</dbReference>
<dbReference type="Pfam" id="PF00392">
    <property type="entry name" value="GntR"/>
    <property type="match status" value="1"/>
</dbReference>
<sequence length="251" mass="27158">MPRSPVWHAIATTLEGEISRGHYRPGDKLPTEAELATRFGVNRHTVRHALSDLAERGLTHSRRGAGVFVRMAPMDYPIGGRTRFSQNVRASGRLPDRRQLRMETRPADASEAEALQLTPGEPVLVLEGISLAGGVPMAHFVSLFPITRLPGLDATLREVNSVTEALRRHGIADYTRAMTRLTAEPASATQALHLGLREGEPLLRSTALNLGPDGAPVEQGHTWFAGDRVALTISHDDTSAAPRHAGDTEPG</sequence>
<evidence type="ECO:0000313" key="5">
    <source>
        <dbReference type="EMBL" id="XCC93860.1"/>
    </source>
</evidence>
<organism evidence="5">
    <name type="scientific">Alloyangia sp. H15</name>
    <dbReference type="NCBI Taxonomy" id="3029062"/>
    <lineage>
        <taxon>Bacteria</taxon>
        <taxon>Pseudomonadati</taxon>
        <taxon>Pseudomonadota</taxon>
        <taxon>Alphaproteobacteria</taxon>
        <taxon>Rhodobacterales</taxon>
        <taxon>Roseobacteraceae</taxon>
        <taxon>Alloyangia</taxon>
    </lineage>
</organism>
<dbReference type="InterPro" id="IPR012702">
    <property type="entry name" value="CP_lyase_PhnF"/>
</dbReference>
<dbReference type="InterPro" id="IPR050679">
    <property type="entry name" value="Bact_HTH_transcr_reg"/>
</dbReference>
<keyword evidence="3" id="KW-0804">Transcription</keyword>
<dbReference type="GO" id="GO:0003700">
    <property type="term" value="F:DNA-binding transcription factor activity"/>
    <property type="evidence" value="ECO:0007669"/>
    <property type="project" value="InterPro"/>
</dbReference>
<dbReference type="AlphaFoldDB" id="A0AAU8AHF9"/>
<dbReference type="PROSITE" id="PS50949">
    <property type="entry name" value="HTH_GNTR"/>
    <property type="match status" value="1"/>
</dbReference>
<dbReference type="PANTHER" id="PTHR44846:SF1">
    <property type="entry name" value="MANNOSYL-D-GLYCERATE TRANSPORT_METABOLISM SYSTEM REPRESSOR MNGR-RELATED"/>
    <property type="match status" value="1"/>
</dbReference>
<dbReference type="SMART" id="SM00345">
    <property type="entry name" value="HTH_GNTR"/>
    <property type="match status" value="1"/>
</dbReference>
<dbReference type="InterPro" id="IPR036390">
    <property type="entry name" value="WH_DNA-bd_sf"/>
</dbReference>
<evidence type="ECO:0000259" key="4">
    <source>
        <dbReference type="PROSITE" id="PS50949"/>
    </source>
</evidence>
<dbReference type="InterPro" id="IPR028978">
    <property type="entry name" value="Chorismate_lyase_/UTRA_dom_sf"/>
</dbReference>
<dbReference type="EMBL" id="CP123384">
    <property type="protein sequence ID" value="XCC93860.1"/>
    <property type="molecule type" value="Genomic_DNA"/>
</dbReference>
<dbReference type="GO" id="GO:0003677">
    <property type="term" value="F:DNA binding"/>
    <property type="evidence" value="ECO:0007669"/>
    <property type="project" value="UniProtKB-KW"/>
</dbReference>
<dbReference type="PRINTS" id="PR00035">
    <property type="entry name" value="HTHGNTR"/>
</dbReference>
<dbReference type="Pfam" id="PF07702">
    <property type="entry name" value="UTRA"/>
    <property type="match status" value="1"/>
</dbReference>
<name>A0AAU8AHF9_9RHOB</name>
<feature type="domain" description="HTH gntR-type" evidence="4">
    <location>
        <begin position="4"/>
        <end position="72"/>
    </location>
</feature>
<dbReference type="Gene3D" id="1.10.10.10">
    <property type="entry name" value="Winged helix-like DNA-binding domain superfamily/Winged helix DNA-binding domain"/>
    <property type="match status" value="1"/>
</dbReference>
<dbReference type="PANTHER" id="PTHR44846">
    <property type="entry name" value="MANNOSYL-D-GLYCERATE TRANSPORT/METABOLISM SYSTEM REPRESSOR MNGR-RELATED"/>
    <property type="match status" value="1"/>
</dbReference>
<proteinExistence type="predicted"/>